<keyword evidence="3" id="KW-1185">Reference proteome</keyword>
<evidence type="ECO:0000256" key="1">
    <source>
        <dbReference type="SAM" id="MobiDB-lite"/>
    </source>
</evidence>
<dbReference type="AlphaFoldDB" id="A0AAN7UQL7"/>
<sequence length="101" mass="10984">MRALGITGKKPLKQTANQLVAKDINKSLTHRKIGHGIRQFTTPKARTVEGVNLNESSSRLPTRGVSGRTLAQPSFSASARLRSRATRRHAATRTPPPAIYA</sequence>
<dbReference type="EMBL" id="JAWHQM010000098">
    <property type="protein sequence ID" value="KAK5637200.1"/>
    <property type="molecule type" value="Genomic_DNA"/>
</dbReference>
<dbReference type="Proteomes" id="UP001305414">
    <property type="component" value="Unassembled WGS sequence"/>
</dbReference>
<protein>
    <submittedName>
        <fullName evidence="2">Uncharacterized protein</fullName>
    </submittedName>
</protein>
<feature type="compositionally biased region" description="Basic residues" evidence="1">
    <location>
        <begin position="81"/>
        <end position="91"/>
    </location>
</feature>
<evidence type="ECO:0000313" key="2">
    <source>
        <dbReference type="EMBL" id="KAK5637200.1"/>
    </source>
</evidence>
<evidence type="ECO:0000313" key="3">
    <source>
        <dbReference type="Proteomes" id="UP001305414"/>
    </source>
</evidence>
<accession>A0AAN7UQL7</accession>
<organism evidence="2 3">
    <name type="scientific">Xylaria bambusicola</name>
    <dbReference type="NCBI Taxonomy" id="326684"/>
    <lineage>
        <taxon>Eukaryota</taxon>
        <taxon>Fungi</taxon>
        <taxon>Dikarya</taxon>
        <taxon>Ascomycota</taxon>
        <taxon>Pezizomycotina</taxon>
        <taxon>Sordariomycetes</taxon>
        <taxon>Xylariomycetidae</taxon>
        <taxon>Xylariales</taxon>
        <taxon>Xylariaceae</taxon>
        <taxon>Xylaria</taxon>
    </lineage>
</organism>
<feature type="region of interest" description="Disordered" evidence="1">
    <location>
        <begin position="55"/>
        <end position="101"/>
    </location>
</feature>
<proteinExistence type="predicted"/>
<gene>
    <name evidence="2" type="ORF">RRF57_012912</name>
</gene>
<name>A0AAN7UQL7_9PEZI</name>
<reference evidence="2 3" key="1">
    <citation type="submission" date="2023-10" db="EMBL/GenBank/DDBJ databases">
        <title>Draft genome sequence of Xylaria bambusicola isolate GMP-LS, the root and basal stem rot pathogen of sugarcane in Indonesia.</title>
        <authorList>
            <person name="Selvaraj P."/>
            <person name="Muralishankar V."/>
            <person name="Muruganantham S."/>
            <person name="Sp S."/>
            <person name="Haryani S."/>
            <person name="Lau K.J.X."/>
            <person name="Naqvi N.I."/>
        </authorList>
    </citation>
    <scope>NUCLEOTIDE SEQUENCE [LARGE SCALE GENOMIC DNA]</scope>
    <source>
        <strain evidence="2">GMP-LS</strain>
    </source>
</reference>
<comment type="caution">
    <text evidence="2">The sequence shown here is derived from an EMBL/GenBank/DDBJ whole genome shotgun (WGS) entry which is preliminary data.</text>
</comment>